<organism evidence="2 3">
    <name type="scientific">Saccharothrix lopnurensis</name>
    <dbReference type="NCBI Taxonomy" id="1670621"/>
    <lineage>
        <taxon>Bacteria</taxon>
        <taxon>Bacillati</taxon>
        <taxon>Actinomycetota</taxon>
        <taxon>Actinomycetes</taxon>
        <taxon>Pseudonocardiales</taxon>
        <taxon>Pseudonocardiaceae</taxon>
        <taxon>Saccharothrix</taxon>
    </lineage>
</organism>
<keyword evidence="2" id="KW-0547">Nucleotide-binding</keyword>
<proteinExistence type="predicted"/>
<comment type="caution">
    <text evidence="2">The sequence shown here is derived from an EMBL/GenBank/DDBJ whole genome shotgun (WGS) entry which is preliminary data.</text>
</comment>
<dbReference type="EMBL" id="JBHSQO010000043">
    <property type="protein sequence ID" value="MFC6093419.1"/>
    <property type="molecule type" value="Genomic_DNA"/>
</dbReference>
<keyword evidence="3" id="KW-1185">Reference proteome</keyword>
<dbReference type="Pfam" id="PF13424">
    <property type="entry name" value="TPR_12"/>
    <property type="match status" value="2"/>
</dbReference>
<dbReference type="PRINTS" id="PR00364">
    <property type="entry name" value="DISEASERSIST"/>
</dbReference>
<reference evidence="3" key="1">
    <citation type="journal article" date="2019" name="Int. J. Syst. Evol. Microbiol.">
        <title>The Global Catalogue of Microorganisms (GCM) 10K type strain sequencing project: providing services to taxonomists for standard genome sequencing and annotation.</title>
        <authorList>
            <consortium name="The Broad Institute Genomics Platform"/>
            <consortium name="The Broad Institute Genome Sequencing Center for Infectious Disease"/>
            <person name="Wu L."/>
            <person name="Ma J."/>
        </authorList>
    </citation>
    <scope>NUCLEOTIDE SEQUENCE [LARGE SCALE GENOMIC DNA]</scope>
    <source>
        <strain evidence="3">CGMCC 4.7246</strain>
    </source>
</reference>
<keyword evidence="2" id="KW-0067">ATP-binding</keyword>
<dbReference type="Gene3D" id="1.25.40.10">
    <property type="entry name" value="Tetratricopeptide repeat domain"/>
    <property type="match status" value="1"/>
</dbReference>
<dbReference type="InterPro" id="IPR027417">
    <property type="entry name" value="P-loop_NTPase"/>
</dbReference>
<protein>
    <submittedName>
        <fullName evidence="2">ATP-binding protein</fullName>
    </submittedName>
</protein>
<dbReference type="PANTHER" id="PTHR47691">
    <property type="entry name" value="REGULATOR-RELATED"/>
    <property type="match status" value="1"/>
</dbReference>
<dbReference type="Gene3D" id="3.40.50.300">
    <property type="entry name" value="P-loop containing nucleotide triphosphate hydrolases"/>
    <property type="match status" value="1"/>
</dbReference>
<dbReference type="InterPro" id="IPR011990">
    <property type="entry name" value="TPR-like_helical_dom_sf"/>
</dbReference>
<gene>
    <name evidence="2" type="ORF">ACFP3R_29460</name>
</gene>
<dbReference type="PANTHER" id="PTHR47691:SF3">
    <property type="entry name" value="HTH-TYPE TRANSCRIPTIONAL REGULATOR RV0890C-RELATED"/>
    <property type="match status" value="1"/>
</dbReference>
<dbReference type="Proteomes" id="UP001596220">
    <property type="component" value="Unassembled WGS sequence"/>
</dbReference>
<evidence type="ECO:0000256" key="1">
    <source>
        <dbReference type="SAM" id="MobiDB-lite"/>
    </source>
</evidence>
<evidence type="ECO:0000313" key="2">
    <source>
        <dbReference type="EMBL" id="MFC6093419.1"/>
    </source>
</evidence>
<dbReference type="GO" id="GO:0005524">
    <property type="term" value="F:ATP binding"/>
    <property type="evidence" value="ECO:0007669"/>
    <property type="project" value="UniProtKB-KW"/>
</dbReference>
<sequence length="786" mass="83009">MDNVLEAATTTVRAAANRVIRRGWRGSGVPPPPPLPQDGGVQRADDTRNSFSGNAGAVVQAGGIHGGLHLHRSGEPVLPVPRQLPLDVPDFTGRADDLRRLDGFLAAGRAVAVAVVTGPPGVGKTTLAVHWAHRGSPRFPDGQLYVDLRGFDPTAPVPAHQALDSFVRALGVAPERIPGPLDETAALYRSLLADRRVLVVLDNAVDVGQVRPLLPGSATCAVVVTSRNRLAGLVAGAGARRVVLDVLPPAESVALLGAAAGAERLAAEPEAAGELARLCGHLPLALGIAGERVARSAHWTVSDLVGEFAAEQHRLDLLATGSTATGSTATATASADDGAATASTSAASTSAASTSAASTSAASADDGAGAVRAVFSWSYRKLPAGVARVFRGLGRHPGPEFGVPAAAALAGVPESEARSALEALVDANLLIEVDRGRYGFHDLLRLYAVERAGAEETTADGAAAVRRLLEWYLRVADAADHLLTRRSYCVPFDHRGADVPPAPFTDHRGAAAWCDREHVNLMAAIRLAADRGEHSLAWRLPVALWGFFFLRKHWRDWIAALTTGLASARAIGDRRGEGWTLHSLREAHFSMHRTGEAPEYGRQALDLFREVGDGWGIREALSNLGYAHRLQGRPDEALAHLGEALALWRRGDSRWGQAWTLHSLGETYLDLGRWDDAEQVLREALGLFGDIGHRQAEGFARGGIGHVHLGRGSSEAAVAEFRRAAALHEEVGDRWSAVRTLTGLGRALRATGETAAALDCRREALALCEDLNDPVTAAGIRALLGP</sequence>
<dbReference type="SMART" id="SM00028">
    <property type="entry name" value="TPR"/>
    <property type="match status" value="5"/>
</dbReference>
<accession>A0ABW1PE39</accession>
<feature type="region of interest" description="Disordered" evidence="1">
    <location>
        <begin position="23"/>
        <end position="53"/>
    </location>
</feature>
<dbReference type="InterPro" id="IPR019734">
    <property type="entry name" value="TPR_rpt"/>
</dbReference>
<dbReference type="RefSeq" id="WP_380640606.1">
    <property type="nucleotide sequence ID" value="NZ_JBHSQO010000043.1"/>
</dbReference>
<dbReference type="SUPFAM" id="SSF48452">
    <property type="entry name" value="TPR-like"/>
    <property type="match status" value="1"/>
</dbReference>
<evidence type="ECO:0000313" key="3">
    <source>
        <dbReference type="Proteomes" id="UP001596220"/>
    </source>
</evidence>
<name>A0ABW1PE39_9PSEU</name>
<dbReference type="SUPFAM" id="SSF52540">
    <property type="entry name" value="P-loop containing nucleoside triphosphate hydrolases"/>
    <property type="match status" value="1"/>
</dbReference>